<dbReference type="InterPro" id="IPR058647">
    <property type="entry name" value="BSH_CzcB-like"/>
</dbReference>
<evidence type="ECO:0000256" key="1">
    <source>
        <dbReference type="ARBA" id="ARBA00009477"/>
    </source>
</evidence>
<dbReference type="Gene3D" id="2.40.50.100">
    <property type="match status" value="1"/>
</dbReference>
<dbReference type="InterPro" id="IPR006143">
    <property type="entry name" value="RND_pump_MFP"/>
</dbReference>
<protein>
    <submittedName>
        <fullName evidence="4">RND family efflux transporter, MFP subunit</fullName>
    </submittedName>
</protein>
<dbReference type="EMBL" id="FQVA01000004">
    <property type="protein sequence ID" value="SHF89594.1"/>
    <property type="molecule type" value="Genomic_DNA"/>
</dbReference>
<sequence length="421" mass="44729">MKISKKNKILGIVILAGVAVIGLTLGLAPKPEEKVAEAAVPPVADVLYAEPGRKTLLVPSQGTVHARHEIEVVARVGGVIEQVNDAFVPGGFFDSGASLVQIESADYAHQLTRAEAQLANALSTLAQEQGRAKQAKREWRDLGSDAANALFLRKPQLSAAEAAVAAARADRDQAKLDLERTRVKAPFAGRVVETLVDLGQYVTPGTRLAKIHSTGIAEVRLPLTDRQLALVDLPLGQSIENGPAVRLSARIAGQQREWRGTIVRTEASIDPNSRFVYAVAQVQNPYQGEAPLVNGLFVEADIAGKTFDNITRLPRQALHEGDHLLVLDAENKLVFKNVQLLQAVEEDVWVRGDIAPGERVIVSSLGYSREGMVITANPLNEKPTGMLLGDESESTAAGDAVADTASGGDLDAAAGAVQGAR</sequence>
<dbReference type="OrthoDB" id="5730196at2"/>
<dbReference type="PANTHER" id="PTHR30469">
    <property type="entry name" value="MULTIDRUG RESISTANCE PROTEIN MDTA"/>
    <property type="match status" value="1"/>
</dbReference>
<evidence type="ECO:0000256" key="2">
    <source>
        <dbReference type="SAM" id="Coils"/>
    </source>
</evidence>
<name>A0A1M5FDI3_9GAMM</name>
<gene>
    <name evidence="4" type="ORF">SAMN04487965_2887</name>
</gene>
<dbReference type="SUPFAM" id="SSF111369">
    <property type="entry name" value="HlyD-like secretion proteins"/>
    <property type="match status" value="1"/>
</dbReference>
<dbReference type="Pfam" id="PF25973">
    <property type="entry name" value="BSH_CzcB"/>
    <property type="match status" value="1"/>
</dbReference>
<proteinExistence type="inferred from homology"/>
<dbReference type="Proteomes" id="UP000184170">
    <property type="component" value="Unassembled WGS sequence"/>
</dbReference>
<dbReference type="Gene3D" id="2.40.420.20">
    <property type="match status" value="1"/>
</dbReference>
<organism evidence="4 5">
    <name type="scientific">Microbulbifer donghaiensis</name>
    <dbReference type="NCBI Taxonomy" id="494016"/>
    <lineage>
        <taxon>Bacteria</taxon>
        <taxon>Pseudomonadati</taxon>
        <taxon>Pseudomonadota</taxon>
        <taxon>Gammaproteobacteria</taxon>
        <taxon>Cellvibrionales</taxon>
        <taxon>Microbulbiferaceae</taxon>
        <taxon>Microbulbifer</taxon>
    </lineage>
</organism>
<evidence type="ECO:0000259" key="3">
    <source>
        <dbReference type="Pfam" id="PF25973"/>
    </source>
</evidence>
<accession>A0A1M5FDI3</accession>
<dbReference type="PANTHER" id="PTHR30469:SF12">
    <property type="entry name" value="MULTIDRUG RESISTANCE PROTEIN MDTA"/>
    <property type="match status" value="1"/>
</dbReference>
<dbReference type="NCBIfam" id="TIGR01730">
    <property type="entry name" value="RND_mfp"/>
    <property type="match status" value="1"/>
</dbReference>
<reference evidence="5" key="1">
    <citation type="submission" date="2016-11" db="EMBL/GenBank/DDBJ databases">
        <authorList>
            <person name="Varghese N."/>
            <person name="Submissions S."/>
        </authorList>
    </citation>
    <scope>NUCLEOTIDE SEQUENCE [LARGE SCALE GENOMIC DNA]</scope>
    <source>
        <strain evidence="5">CGMCC 1.7063</strain>
    </source>
</reference>
<dbReference type="Gene3D" id="1.10.287.470">
    <property type="entry name" value="Helix hairpin bin"/>
    <property type="match status" value="1"/>
</dbReference>
<evidence type="ECO:0000313" key="5">
    <source>
        <dbReference type="Proteomes" id="UP000184170"/>
    </source>
</evidence>
<feature type="coiled-coil region" evidence="2">
    <location>
        <begin position="111"/>
        <end position="184"/>
    </location>
</feature>
<dbReference type="GO" id="GO:1990281">
    <property type="term" value="C:efflux pump complex"/>
    <property type="evidence" value="ECO:0007669"/>
    <property type="project" value="TreeGrafter"/>
</dbReference>
<keyword evidence="2" id="KW-0175">Coiled coil</keyword>
<evidence type="ECO:0000313" key="4">
    <source>
        <dbReference type="EMBL" id="SHF89594.1"/>
    </source>
</evidence>
<feature type="domain" description="CzcB-like barrel-sandwich hybrid" evidence="3">
    <location>
        <begin position="70"/>
        <end position="210"/>
    </location>
</feature>
<dbReference type="Gene3D" id="2.40.30.170">
    <property type="match status" value="1"/>
</dbReference>
<dbReference type="RefSeq" id="WP_073276609.1">
    <property type="nucleotide sequence ID" value="NZ_FQVA01000004.1"/>
</dbReference>
<comment type="similarity">
    <text evidence="1">Belongs to the membrane fusion protein (MFP) (TC 8.A.1) family.</text>
</comment>
<dbReference type="GO" id="GO:0015562">
    <property type="term" value="F:efflux transmembrane transporter activity"/>
    <property type="evidence" value="ECO:0007669"/>
    <property type="project" value="TreeGrafter"/>
</dbReference>
<dbReference type="STRING" id="494016.SAMN04487965_2887"/>
<keyword evidence="5" id="KW-1185">Reference proteome</keyword>
<dbReference type="AlphaFoldDB" id="A0A1M5FDI3"/>